<dbReference type="Proteomes" id="UP000298460">
    <property type="component" value="Unassembled WGS sequence"/>
</dbReference>
<dbReference type="RefSeq" id="WP_135553219.1">
    <property type="nucleotide sequence ID" value="NZ_SPQQ01000033.1"/>
</dbReference>
<accession>A0A4Z0QVB4</accession>
<dbReference type="EMBL" id="SPQQ01000033">
    <property type="protein sequence ID" value="TGE34722.1"/>
    <property type="molecule type" value="Genomic_DNA"/>
</dbReference>
<dbReference type="OrthoDB" id="2880982at2"/>
<evidence type="ECO:0000313" key="1">
    <source>
        <dbReference type="EMBL" id="TGE34722.1"/>
    </source>
</evidence>
<sequence length="102" mass="11669">MDFAIKNVKDELTSCGFPWFERFEDMHEPLRTLLEDDEENNGTWGFGANPSPSRSYKTGYMALAIGNYQLAAKSLKAAIDSERFKQLDQLRIDYELALVKSI</sequence>
<protein>
    <recommendedName>
        <fullName evidence="3">Tetratricopeptide repeat protein</fullName>
    </recommendedName>
</protein>
<evidence type="ECO:0000313" key="2">
    <source>
        <dbReference type="Proteomes" id="UP000298460"/>
    </source>
</evidence>
<reference evidence="1 2" key="1">
    <citation type="submission" date="2019-03" db="EMBL/GenBank/DDBJ databases">
        <title>Draft Genome Sequence of Desulfosporosinus fructosivorans Strain 63.6F, Isolated from Marine Sediment in the Baltic Sea.</title>
        <authorList>
            <person name="Hausmann B."/>
            <person name="Vandieken V."/>
            <person name="Pjevac P."/>
            <person name="Schreck K."/>
            <person name="Herbold C.W."/>
            <person name="Loy A."/>
        </authorList>
    </citation>
    <scope>NUCLEOTIDE SEQUENCE [LARGE SCALE GENOMIC DNA]</scope>
    <source>
        <strain evidence="1 2">63.6F</strain>
    </source>
</reference>
<gene>
    <name evidence="1" type="ORF">E4K67_29300</name>
</gene>
<proteinExistence type="predicted"/>
<evidence type="ECO:0008006" key="3">
    <source>
        <dbReference type="Google" id="ProtNLM"/>
    </source>
</evidence>
<dbReference type="AlphaFoldDB" id="A0A4Z0QVB4"/>
<organism evidence="1 2">
    <name type="scientific">Desulfosporosinus fructosivorans</name>
    <dbReference type="NCBI Taxonomy" id="2018669"/>
    <lineage>
        <taxon>Bacteria</taxon>
        <taxon>Bacillati</taxon>
        <taxon>Bacillota</taxon>
        <taxon>Clostridia</taxon>
        <taxon>Eubacteriales</taxon>
        <taxon>Desulfitobacteriaceae</taxon>
        <taxon>Desulfosporosinus</taxon>
    </lineage>
</organism>
<name>A0A4Z0QVB4_9FIRM</name>
<keyword evidence="2" id="KW-1185">Reference proteome</keyword>
<comment type="caution">
    <text evidence="1">The sequence shown here is derived from an EMBL/GenBank/DDBJ whole genome shotgun (WGS) entry which is preliminary data.</text>
</comment>